<protein>
    <recommendedName>
        <fullName evidence="2">site-specific DNA-methyltransferase (adenine-specific)</fullName>
        <ecNumber evidence="2">2.1.1.72</ecNumber>
    </recommendedName>
</protein>
<sequence length="1085" mass="124277">MAFQNLLRNSAGAHDMIVVAEVTEKSEKGNKNVRYDGKVTRRGKTMEDGIIPHGYWEAKDDQDSLLHEVIKKREAGYKFFNIIFEDTRNLILYQDEKQVFQCSLLDENDLAKGLELFYGYRNKYQEHFTQALAAFKEAIPALAKDLHGKIERLEREETGFRDSCGEILKSFQQYNHGISMADVHEFMVQHTLTIDLFHTIFQANDFEKLNPIAKRLDDLVLKALKRQKQRIEDKSHNLLDSLKSVILQGYATPGDKQQILIAVYEEFFKAYNPKKADTHGVVYTPRPVVDFMVRSCDELMHHHFGKRIYSDGVRILDPCTGTGTFVCSLLDYIPQQHLERKFDDIYAIEVDLMAYYMAQLNIEDCYREKMGQKYIERSYTKLALADSLEIGTVHKDAKQDLFASYAGVTDQNAKLVEELQSSDYLLVIGNPPYNANQGNENENNRNKRYQAIDQRNTETYKKNSNAQKMKLTDMYIRFMRWASDKLLFKHTGEESGAAKEAVEGAAEINGKGAMLCFVTNRSYIDKLFTDGMRKTWAAEWDHIYVVDLLSDVRSNPKIAGTTHNVFGIQTGVAICCLVKDDFSSKDSKVAEIWYGCVPSDFMLKGEKLDWLKGEQSIAAMKAAGRLERVLPDEKGHWLRQGEKDFGGFISIGNKEFKAGKTKTGNKPEPAVFQLYSLGVATNRDEWVYSHSKKELAAKMQIFIERYEEKRKAYAELSDKEKAALKGKDNYAKLKEFIGDEIKWSDELATGNIMRGDTLEFQEKLLIQSLYRPFVKKWLYYDTESSITHRKYQTQNIFGATGTLKNVCIVVNNPNAKDFQGPLIINNIIDLNSMYGGTQIFPRYRYAPHRREDIRNGSIPQKIDNIPDEALTHFNTELAKHNAKLFDGSTEQQKTEAKDTVFTYCYGLLHQESYRKKYADNLRQELPRIPVSKDFRQVAATGQKLINLHLSWDTDQCPRNHYQLSDTNLQRPAKAPATVKYSPSGVKDKQTGRHSGEIKISNALSLVNVPPQAWQYTLGGRAAIDWVLEFYKESKNTYKDAALAELVATGKLDPYRLSDYEETLLDTLTRVINVSCTHMEIVKELS</sequence>
<dbReference type="PANTHER" id="PTHR33841:SF1">
    <property type="entry name" value="DNA METHYLTRANSFERASE A"/>
    <property type="match status" value="1"/>
</dbReference>
<dbReference type="SUPFAM" id="SSF53335">
    <property type="entry name" value="S-adenosyl-L-methionine-dependent methyltransferases"/>
    <property type="match status" value="1"/>
</dbReference>
<proteinExistence type="inferred from homology"/>
<dbReference type="Proteomes" id="UP001228690">
    <property type="component" value="Chromosome"/>
</dbReference>
<evidence type="ECO:0000256" key="4">
    <source>
        <dbReference type="ARBA" id="ARBA00022679"/>
    </source>
</evidence>
<dbReference type="InterPro" id="IPR003356">
    <property type="entry name" value="DNA_methylase_A-5"/>
</dbReference>
<evidence type="ECO:0000256" key="1">
    <source>
        <dbReference type="ARBA" id="ARBA00006594"/>
    </source>
</evidence>
<evidence type="ECO:0000259" key="8">
    <source>
        <dbReference type="Pfam" id="PF02384"/>
    </source>
</evidence>
<evidence type="ECO:0000313" key="12">
    <source>
        <dbReference type="Proteomes" id="UP001228690"/>
    </source>
</evidence>
<dbReference type="GO" id="GO:0008168">
    <property type="term" value="F:methyltransferase activity"/>
    <property type="evidence" value="ECO:0007669"/>
    <property type="project" value="UniProtKB-KW"/>
</dbReference>
<dbReference type="Pfam" id="PF02384">
    <property type="entry name" value="N6_Mtase"/>
    <property type="match status" value="1"/>
</dbReference>
<gene>
    <name evidence="11" type="ORF">P0082_05640</name>
</gene>
<dbReference type="PANTHER" id="PTHR33841">
    <property type="entry name" value="DNA METHYLTRANSFERASE YEEA-RELATED"/>
    <property type="match status" value="1"/>
</dbReference>
<evidence type="ECO:0000259" key="9">
    <source>
        <dbReference type="Pfam" id="PF18135"/>
    </source>
</evidence>
<accession>A0ABY8MMD6</accession>
<dbReference type="RefSeq" id="WP_326928554.1">
    <property type="nucleotide sequence ID" value="NZ_CP123443.1"/>
</dbReference>
<feature type="region of interest" description="Disordered" evidence="7">
    <location>
        <begin position="972"/>
        <end position="991"/>
    </location>
</feature>
<keyword evidence="3 11" id="KW-0489">Methyltransferase</keyword>
<dbReference type="EMBL" id="CP123443">
    <property type="protein sequence ID" value="WGK70343.1"/>
    <property type="molecule type" value="Genomic_DNA"/>
</dbReference>
<keyword evidence="5" id="KW-0680">Restriction system</keyword>
<organism evidence="11 12">
    <name type="scientific">Candidatus Haliotispira prima</name>
    <dbReference type="NCBI Taxonomy" id="3034016"/>
    <lineage>
        <taxon>Bacteria</taxon>
        <taxon>Pseudomonadati</taxon>
        <taxon>Spirochaetota</taxon>
        <taxon>Spirochaetia</taxon>
        <taxon>Spirochaetales</taxon>
        <taxon>Spirochaetaceae</taxon>
        <taxon>Candidatus Haliotispira</taxon>
    </lineage>
</organism>
<dbReference type="PRINTS" id="PR00507">
    <property type="entry name" value="N12N6MTFRASE"/>
</dbReference>
<evidence type="ECO:0000313" key="11">
    <source>
        <dbReference type="EMBL" id="WGK70343.1"/>
    </source>
</evidence>
<dbReference type="PROSITE" id="PS00092">
    <property type="entry name" value="N6_MTASE"/>
    <property type="match status" value="1"/>
</dbReference>
<feature type="domain" description="Type ISP restriction-modification enzyme coupler" evidence="10">
    <location>
        <begin position="137"/>
        <end position="238"/>
    </location>
</feature>
<dbReference type="GO" id="GO:0032259">
    <property type="term" value="P:methylation"/>
    <property type="evidence" value="ECO:0007669"/>
    <property type="project" value="UniProtKB-KW"/>
</dbReference>
<dbReference type="Pfam" id="PF18135">
    <property type="entry name" value="Type_ISP_C"/>
    <property type="match status" value="1"/>
</dbReference>
<keyword evidence="12" id="KW-1185">Reference proteome</keyword>
<evidence type="ECO:0000256" key="2">
    <source>
        <dbReference type="ARBA" id="ARBA00011900"/>
    </source>
</evidence>
<evidence type="ECO:0000256" key="5">
    <source>
        <dbReference type="ARBA" id="ARBA00022747"/>
    </source>
</evidence>
<feature type="domain" description="Type ISP restriction-modification enzyme LLaBIII C-terminal specificity" evidence="9">
    <location>
        <begin position="671"/>
        <end position="1036"/>
    </location>
</feature>
<evidence type="ECO:0000259" key="10">
    <source>
        <dbReference type="Pfam" id="PF22240"/>
    </source>
</evidence>
<dbReference type="InterPro" id="IPR050953">
    <property type="entry name" value="N4_N6_ade-DNA_methylase"/>
</dbReference>
<evidence type="ECO:0000256" key="7">
    <source>
        <dbReference type="SAM" id="MobiDB-lite"/>
    </source>
</evidence>
<dbReference type="InterPro" id="IPR053980">
    <property type="entry name" value="ISP_coupler"/>
</dbReference>
<name>A0ABY8MMD6_9SPIO</name>
<dbReference type="InterPro" id="IPR029063">
    <property type="entry name" value="SAM-dependent_MTases_sf"/>
</dbReference>
<dbReference type="InterPro" id="IPR041635">
    <property type="entry name" value="Type_ISP_LLaBIII_C"/>
</dbReference>
<evidence type="ECO:0000256" key="3">
    <source>
        <dbReference type="ARBA" id="ARBA00022603"/>
    </source>
</evidence>
<dbReference type="EC" id="2.1.1.72" evidence="2"/>
<dbReference type="Gene3D" id="3.40.50.150">
    <property type="entry name" value="Vaccinia Virus protein VP39"/>
    <property type="match status" value="1"/>
</dbReference>
<dbReference type="Pfam" id="PF22240">
    <property type="entry name" value="ISP_coupler"/>
    <property type="match status" value="1"/>
</dbReference>
<dbReference type="InterPro" id="IPR002052">
    <property type="entry name" value="DNA_methylase_N6_adenine_CS"/>
</dbReference>
<feature type="domain" description="DNA methylase adenine-specific" evidence="8">
    <location>
        <begin position="257"/>
        <end position="456"/>
    </location>
</feature>
<reference evidence="11 12" key="1">
    <citation type="submission" date="2023-04" db="EMBL/GenBank/DDBJ databases">
        <title>Spirochaete genome identified in red abalone sample constitutes a novel genus.</title>
        <authorList>
            <person name="Sharma S.P."/>
            <person name="Purcell C.M."/>
            <person name="Hyde J.R."/>
            <person name="Severin A.J."/>
        </authorList>
    </citation>
    <scope>NUCLEOTIDE SEQUENCE [LARGE SCALE GENOMIC DNA]</scope>
    <source>
        <strain evidence="11 12">SP-2023</strain>
    </source>
</reference>
<keyword evidence="4" id="KW-0808">Transferase</keyword>
<comment type="similarity">
    <text evidence="1">Belongs to the N(4)/N(6)-methyltransferase family.</text>
</comment>
<evidence type="ECO:0000256" key="6">
    <source>
        <dbReference type="ARBA" id="ARBA00047942"/>
    </source>
</evidence>
<comment type="catalytic activity">
    <reaction evidence="6">
        <text>a 2'-deoxyadenosine in DNA + S-adenosyl-L-methionine = an N(6)-methyl-2'-deoxyadenosine in DNA + S-adenosyl-L-homocysteine + H(+)</text>
        <dbReference type="Rhea" id="RHEA:15197"/>
        <dbReference type="Rhea" id="RHEA-COMP:12418"/>
        <dbReference type="Rhea" id="RHEA-COMP:12419"/>
        <dbReference type="ChEBI" id="CHEBI:15378"/>
        <dbReference type="ChEBI" id="CHEBI:57856"/>
        <dbReference type="ChEBI" id="CHEBI:59789"/>
        <dbReference type="ChEBI" id="CHEBI:90615"/>
        <dbReference type="ChEBI" id="CHEBI:90616"/>
        <dbReference type="EC" id="2.1.1.72"/>
    </reaction>
</comment>